<sequence>LNAPLEPRSAAGKLLAGVLLDDRDNFKAIARRELERISFERDEALARSRMNLDSVLHRRIAEIKARECGLEIEDIIYASILHNFMEMSVYLVPPLSQCLCNNRLEIYPRKDCELESIHSHDALEMVKDHINSIIGNRANSNVTQSWATTLMPLPHLRNLYNSSIFYGYFLKSASFRHALETTKEEEEEEGGMLGKVEMMRVAKPSSDEGVNVISRHCCALFGDECGFVCVSLGSVKRLVLEAVGFGSFLWDAE</sequence>
<evidence type="ECO:0000313" key="1">
    <source>
        <dbReference type="EMBL" id="EPS72664.1"/>
    </source>
</evidence>
<proteinExistence type="predicted"/>
<dbReference type="PANTHER" id="PTHR31808">
    <property type="entry name" value="EXPRESSED PROTEIN"/>
    <property type="match status" value="1"/>
</dbReference>
<feature type="non-terminal residue" evidence="1">
    <location>
        <position position="253"/>
    </location>
</feature>
<evidence type="ECO:0000313" key="2">
    <source>
        <dbReference type="Proteomes" id="UP000015453"/>
    </source>
</evidence>
<gene>
    <name evidence="1" type="ORF">M569_02093</name>
</gene>
<accession>S8CYX1</accession>
<protein>
    <submittedName>
        <fullName evidence="1">Uncharacterized protein</fullName>
    </submittedName>
</protein>
<dbReference type="EMBL" id="AUSU01000745">
    <property type="protein sequence ID" value="EPS72664.1"/>
    <property type="molecule type" value="Genomic_DNA"/>
</dbReference>
<dbReference type="AlphaFoldDB" id="S8CYX1"/>
<reference evidence="1 2" key="1">
    <citation type="journal article" date="2013" name="BMC Genomics">
        <title>The miniature genome of a carnivorous plant Genlisea aurea contains a low number of genes and short non-coding sequences.</title>
        <authorList>
            <person name="Leushkin E.V."/>
            <person name="Sutormin R.A."/>
            <person name="Nabieva E.R."/>
            <person name="Penin A.A."/>
            <person name="Kondrashov A.S."/>
            <person name="Logacheva M.D."/>
        </authorList>
    </citation>
    <scope>NUCLEOTIDE SEQUENCE [LARGE SCALE GENOMIC DNA]</scope>
</reference>
<feature type="non-terminal residue" evidence="1">
    <location>
        <position position="1"/>
    </location>
</feature>
<dbReference type="InterPro" id="IPR008479">
    <property type="entry name" value="DUF760"/>
</dbReference>
<organism evidence="1 2">
    <name type="scientific">Genlisea aurea</name>
    <dbReference type="NCBI Taxonomy" id="192259"/>
    <lineage>
        <taxon>Eukaryota</taxon>
        <taxon>Viridiplantae</taxon>
        <taxon>Streptophyta</taxon>
        <taxon>Embryophyta</taxon>
        <taxon>Tracheophyta</taxon>
        <taxon>Spermatophyta</taxon>
        <taxon>Magnoliopsida</taxon>
        <taxon>eudicotyledons</taxon>
        <taxon>Gunneridae</taxon>
        <taxon>Pentapetalae</taxon>
        <taxon>asterids</taxon>
        <taxon>lamiids</taxon>
        <taxon>Lamiales</taxon>
        <taxon>Lentibulariaceae</taxon>
        <taxon>Genlisea</taxon>
    </lineage>
</organism>
<dbReference type="InterPro" id="IPR038925">
    <property type="entry name" value="At3g17800-like"/>
</dbReference>
<dbReference type="PANTHER" id="PTHR31808:SF9">
    <property type="entry name" value="F21O3.2 PROTEIN"/>
    <property type="match status" value="1"/>
</dbReference>
<dbReference type="OrthoDB" id="25131at2759"/>
<dbReference type="Pfam" id="PF05542">
    <property type="entry name" value="DUF760"/>
    <property type="match status" value="1"/>
</dbReference>
<comment type="caution">
    <text evidence="1">The sequence shown here is derived from an EMBL/GenBank/DDBJ whole genome shotgun (WGS) entry which is preliminary data.</text>
</comment>
<dbReference type="Proteomes" id="UP000015453">
    <property type="component" value="Unassembled WGS sequence"/>
</dbReference>
<keyword evidence="2" id="KW-1185">Reference proteome</keyword>
<name>S8CYX1_9LAMI</name>